<gene>
    <name evidence="4" type="primary">dprA</name>
    <name evidence="4" type="ORF">ESP51_19610</name>
</gene>
<reference evidence="4 5" key="1">
    <citation type="submission" date="2019-01" db="EMBL/GenBank/DDBJ databases">
        <title>Agromyces.</title>
        <authorList>
            <person name="Li J."/>
        </authorList>
    </citation>
    <scope>NUCLEOTIDE SEQUENCE [LARGE SCALE GENOMIC DNA]</scope>
    <source>
        <strain evidence="4 5">DSM 15934</strain>
    </source>
</reference>
<dbReference type="PANTHER" id="PTHR43022:SF1">
    <property type="entry name" value="PROTEIN SMF"/>
    <property type="match status" value="1"/>
</dbReference>
<proteinExistence type="inferred from homology"/>
<dbReference type="AlphaFoldDB" id="A0A4Q2KNT2"/>
<feature type="domain" description="Smf/DprA SLOG" evidence="3">
    <location>
        <begin position="116"/>
        <end position="327"/>
    </location>
</feature>
<dbReference type="RefSeq" id="WP_129522555.1">
    <property type="nucleotide sequence ID" value="NZ_SDPN01000070.1"/>
</dbReference>
<dbReference type="SUPFAM" id="SSF102405">
    <property type="entry name" value="MCP/YpsA-like"/>
    <property type="match status" value="1"/>
</dbReference>
<feature type="region of interest" description="Disordered" evidence="2">
    <location>
        <begin position="347"/>
        <end position="373"/>
    </location>
</feature>
<sequence length="373" mass="37787">MSIVKHSAARLAAELSALRRDDGAALEAFARALLSSVAEPGDGLLGRVVAALGPAESAELLLESVPAERLAARVAEAGESLDEREAAAGLERWLPRVDHAAFVRSLAQAARVEARLLIPGDPEWPAGVDELGVHAPLLLWIRGRADALNHGRPSIALVGARAATGYGEHVAMEASAGLVDRGFTIVSGGAYGIDGMAHRSALASDGVTVAFLAGGVDRFYPMGHEALLSRIAATGAVVSELGCGAAPTKWRFLQRNRLIAAASEATVVLEAGVRSGSLNTAGHAAALGRPLGAVPGPVTSPASGGCHRLLREYNAVCVVDAGQMAELVGDHRAGAHPTGEAVANLQRGPAAAGAPAGTSAGGGRRYAAAASPD</sequence>
<dbReference type="GO" id="GO:0009294">
    <property type="term" value="P:DNA-mediated transformation"/>
    <property type="evidence" value="ECO:0007669"/>
    <property type="project" value="InterPro"/>
</dbReference>
<evidence type="ECO:0000259" key="3">
    <source>
        <dbReference type="Pfam" id="PF02481"/>
    </source>
</evidence>
<evidence type="ECO:0000256" key="1">
    <source>
        <dbReference type="ARBA" id="ARBA00006525"/>
    </source>
</evidence>
<dbReference type="InterPro" id="IPR003488">
    <property type="entry name" value="DprA"/>
</dbReference>
<feature type="compositionally biased region" description="Low complexity" evidence="2">
    <location>
        <begin position="348"/>
        <end position="358"/>
    </location>
</feature>
<dbReference type="InterPro" id="IPR057666">
    <property type="entry name" value="DrpA_SLOG"/>
</dbReference>
<dbReference type="EMBL" id="SDPN01000070">
    <property type="protein sequence ID" value="RXZ67025.1"/>
    <property type="molecule type" value="Genomic_DNA"/>
</dbReference>
<feature type="non-terminal residue" evidence="4">
    <location>
        <position position="373"/>
    </location>
</feature>
<comment type="caution">
    <text evidence="4">The sequence shown here is derived from an EMBL/GenBank/DDBJ whole genome shotgun (WGS) entry which is preliminary data.</text>
</comment>
<evidence type="ECO:0000313" key="5">
    <source>
        <dbReference type="Proteomes" id="UP000293865"/>
    </source>
</evidence>
<dbReference type="Proteomes" id="UP000293865">
    <property type="component" value="Unassembled WGS sequence"/>
</dbReference>
<comment type="similarity">
    <text evidence="1">Belongs to the DprA/Smf family.</text>
</comment>
<dbReference type="PANTHER" id="PTHR43022">
    <property type="entry name" value="PROTEIN SMF"/>
    <property type="match status" value="1"/>
</dbReference>
<dbReference type="Gene3D" id="3.40.50.450">
    <property type="match status" value="1"/>
</dbReference>
<protein>
    <submittedName>
        <fullName evidence="4">DNA-protecting protein DprA</fullName>
    </submittedName>
</protein>
<name>A0A4Q2KNT2_9MICO</name>
<keyword evidence="5" id="KW-1185">Reference proteome</keyword>
<dbReference type="OrthoDB" id="9785707at2"/>
<evidence type="ECO:0000256" key="2">
    <source>
        <dbReference type="SAM" id="MobiDB-lite"/>
    </source>
</evidence>
<accession>A0A4Q2KNT2</accession>
<dbReference type="Pfam" id="PF02481">
    <property type="entry name" value="DNA_processg_A"/>
    <property type="match status" value="1"/>
</dbReference>
<dbReference type="NCBIfam" id="TIGR00732">
    <property type="entry name" value="dprA"/>
    <property type="match status" value="1"/>
</dbReference>
<evidence type="ECO:0000313" key="4">
    <source>
        <dbReference type="EMBL" id="RXZ67025.1"/>
    </source>
</evidence>
<organism evidence="4 5">
    <name type="scientific">Agromyces albus</name>
    <dbReference type="NCBI Taxonomy" id="205332"/>
    <lineage>
        <taxon>Bacteria</taxon>
        <taxon>Bacillati</taxon>
        <taxon>Actinomycetota</taxon>
        <taxon>Actinomycetes</taxon>
        <taxon>Micrococcales</taxon>
        <taxon>Microbacteriaceae</taxon>
        <taxon>Agromyces</taxon>
    </lineage>
</organism>